<proteinExistence type="predicted"/>
<evidence type="ECO:0000313" key="4">
    <source>
        <dbReference type="Proteomes" id="UP000051888"/>
    </source>
</evidence>
<dbReference type="InterPro" id="IPR018760">
    <property type="entry name" value="DUF2326"/>
</dbReference>
<evidence type="ECO:0000313" key="3">
    <source>
        <dbReference type="EMBL" id="KQL55269.1"/>
    </source>
</evidence>
<reference evidence="3 4" key="1">
    <citation type="submission" date="2015-09" db="EMBL/GenBank/DDBJ databases">
        <title>Genome sequencing project for genomic taxonomy and phylogenomics of Bacillus-like bacteria.</title>
        <authorList>
            <person name="Liu B."/>
            <person name="Wang J."/>
            <person name="Zhu Y."/>
            <person name="Liu G."/>
            <person name="Chen Q."/>
            <person name="Chen Z."/>
            <person name="Lan J."/>
            <person name="Che J."/>
            <person name="Ge C."/>
            <person name="Shi H."/>
            <person name="Pan Z."/>
            <person name="Liu X."/>
        </authorList>
    </citation>
    <scope>NUCLEOTIDE SEQUENCE [LARGE SCALE GENOMIC DNA]</scope>
    <source>
        <strain evidence="3 4">LMG 18435</strain>
    </source>
</reference>
<feature type="domain" description="DUF2326" evidence="2">
    <location>
        <begin position="447"/>
        <end position="572"/>
    </location>
</feature>
<dbReference type="Proteomes" id="UP000051888">
    <property type="component" value="Unassembled WGS sequence"/>
</dbReference>
<protein>
    <recommendedName>
        <fullName evidence="2">DUF2326 domain-containing protein</fullName>
    </recommendedName>
</protein>
<feature type="coiled-coil region" evidence="1">
    <location>
        <begin position="220"/>
        <end position="247"/>
    </location>
</feature>
<feature type="coiled-coil region" evidence="1">
    <location>
        <begin position="394"/>
        <end position="421"/>
    </location>
</feature>
<dbReference type="Gene3D" id="3.40.50.300">
    <property type="entry name" value="P-loop containing nucleotide triphosphate hydrolases"/>
    <property type="match status" value="1"/>
</dbReference>
<dbReference type="OrthoDB" id="5140926at2"/>
<keyword evidence="4" id="KW-1185">Reference proteome</keyword>
<dbReference type="RefSeq" id="WP_055741070.1">
    <property type="nucleotide sequence ID" value="NZ_JAAIWL010000005.1"/>
</dbReference>
<dbReference type="EMBL" id="LJJC01000004">
    <property type="protein sequence ID" value="KQL55269.1"/>
    <property type="molecule type" value="Genomic_DNA"/>
</dbReference>
<dbReference type="InterPro" id="IPR027417">
    <property type="entry name" value="P-loop_NTPase"/>
</dbReference>
<keyword evidence="1" id="KW-0175">Coiled coil</keyword>
<dbReference type="PATRIC" id="fig|157838.3.peg.4066"/>
<name>A0A0Q3WZB7_9BACI</name>
<sequence>MFIKYLNIEDINGIVRDIQFHKGINLIVDETVNVTEKETGNNVGKTTVLKLIDFCLGADPKIIYTDNENKKEIEIVKKYLIENQVLVTLVLCQDLDDEKSPEIVIERNFLSRNKKIMRINGENLTKNDGKDFENKLDTLIIGERSETKPSFRQIISHSIRYTDERINNTLKVLSAYTSYAEYETLYLYLFGISIADRSKILKKIKTEKDFKKRIEKKQSKTELELSLAMIEDTISNLEQKKRTLNINYNYDQDLSGLNETKYHISRISSKISELTLRKKIISEAEKELLQNKSNIDLQQLKRIYSQAKENMGIIQKTFEDLVHYHNNMIVEKIRFITQDIPEIESEISSLENSLKDLLSKEKELSLKISKSDTFQDLEIIITELNEVYQRKGEIENTLSQIKDVDSKISSLEEELSEIDEGLFSDKFQEKLKKQLMQFNKHYFSEVSNELYGEQYGISYRVNVDKKTGKSVYVFDSFNANSSSGKKQGEILCFDLSYVLFADDEEIPVLHFVLNDKKELMHSNQLIKVADYIKDKNIQLVFSILEDKLPEELNNEKNIILKLSQKDKLFRIESRNLN</sequence>
<dbReference type="AlphaFoldDB" id="A0A0Q3WZB7"/>
<dbReference type="STRING" id="157838.AN964_18310"/>
<evidence type="ECO:0000256" key="1">
    <source>
        <dbReference type="SAM" id="Coils"/>
    </source>
</evidence>
<feature type="coiled-coil region" evidence="1">
    <location>
        <begin position="340"/>
        <end position="367"/>
    </location>
</feature>
<comment type="caution">
    <text evidence="3">The sequence shown here is derived from an EMBL/GenBank/DDBJ whole genome shotgun (WGS) entry which is preliminary data.</text>
</comment>
<dbReference type="Pfam" id="PF10088">
    <property type="entry name" value="DUF2326"/>
    <property type="match status" value="1"/>
</dbReference>
<evidence type="ECO:0000259" key="2">
    <source>
        <dbReference type="Pfam" id="PF10088"/>
    </source>
</evidence>
<organism evidence="3 4">
    <name type="scientific">Heyndrickxia shackletonii</name>
    <dbReference type="NCBI Taxonomy" id="157838"/>
    <lineage>
        <taxon>Bacteria</taxon>
        <taxon>Bacillati</taxon>
        <taxon>Bacillota</taxon>
        <taxon>Bacilli</taxon>
        <taxon>Bacillales</taxon>
        <taxon>Bacillaceae</taxon>
        <taxon>Heyndrickxia</taxon>
    </lineage>
</organism>
<gene>
    <name evidence="3" type="ORF">AN964_18310</name>
</gene>
<accession>A0A0Q3WZB7</accession>